<dbReference type="RefSeq" id="WP_369228305.1">
    <property type="nucleotide sequence ID" value="NZ_CP163441.1"/>
</dbReference>
<proteinExistence type="predicted"/>
<dbReference type="AlphaFoldDB" id="A0AB39R4E0"/>
<dbReference type="EMBL" id="CP163441">
    <property type="protein sequence ID" value="XDQ49754.1"/>
    <property type="molecule type" value="Genomic_DNA"/>
</dbReference>
<dbReference type="Pfam" id="PF19832">
    <property type="entry name" value="DUF6313"/>
    <property type="match status" value="1"/>
</dbReference>
<evidence type="ECO:0000313" key="1">
    <source>
        <dbReference type="EMBL" id="XDQ49754.1"/>
    </source>
</evidence>
<protein>
    <submittedName>
        <fullName evidence="1">DUF6313 family protein</fullName>
    </submittedName>
</protein>
<reference evidence="1" key="1">
    <citation type="submission" date="2024-07" db="EMBL/GenBank/DDBJ databases">
        <authorList>
            <person name="Yu S.T."/>
        </authorList>
    </citation>
    <scope>NUCLEOTIDE SEQUENCE</scope>
    <source>
        <strain evidence="1">R39</strain>
    </source>
</reference>
<name>A0AB39R4E0_9ACTN</name>
<organism evidence="1">
    <name type="scientific">Streptomyces sp. R39</name>
    <dbReference type="NCBI Taxonomy" id="3238631"/>
    <lineage>
        <taxon>Bacteria</taxon>
        <taxon>Bacillati</taxon>
        <taxon>Actinomycetota</taxon>
        <taxon>Actinomycetes</taxon>
        <taxon>Kitasatosporales</taxon>
        <taxon>Streptomycetaceae</taxon>
        <taxon>Streptomyces</taxon>
    </lineage>
</organism>
<accession>A0AB39R4E0</accession>
<gene>
    <name evidence="1" type="ORF">AB5J52_38555</name>
</gene>
<sequence>MDRHECLSQAQDTAHLTFVITAQAGICIVCERRR</sequence>
<dbReference type="InterPro" id="IPR046280">
    <property type="entry name" value="DUF6313"/>
</dbReference>